<evidence type="ECO:0000256" key="6">
    <source>
        <dbReference type="ARBA" id="ARBA00022490"/>
    </source>
</evidence>
<keyword evidence="8" id="KW-0479">Metal-binding</keyword>
<dbReference type="PROSITE" id="PS52035">
    <property type="entry name" value="PEPTIDASE_M14"/>
    <property type="match status" value="1"/>
</dbReference>
<keyword evidence="12" id="KW-0206">Cytoskeleton</keyword>
<dbReference type="AlphaFoldDB" id="A0A1B6M3L8"/>
<name>A0A1B6M3L8_9HEMI</name>
<evidence type="ECO:0000256" key="4">
    <source>
        <dbReference type="ARBA" id="ARBA00004214"/>
    </source>
</evidence>
<evidence type="ECO:0000256" key="7">
    <source>
        <dbReference type="ARBA" id="ARBA00022670"/>
    </source>
</evidence>
<keyword evidence="13" id="KW-0539">Nucleus</keyword>
<dbReference type="Pfam" id="PF18027">
    <property type="entry name" value="Pepdidase_M14_N"/>
    <property type="match status" value="1"/>
</dbReference>
<keyword evidence="7" id="KW-0645">Protease</keyword>
<dbReference type="Pfam" id="PF00246">
    <property type="entry name" value="Peptidase_M14"/>
    <property type="match status" value="1"/>
</dbReference>
<feature type="region of interest" description="Disordered" evidence="22">
    <location>
        <begin position="368"/>
        <end position="406"/>
    </location>
</feature>
<dbReference type="GO" id="GO:0030496">
    <property type="term" value="C:midbody"/>
    <property type="evidence" value="ECO:0007669"/>
    <property type="project" value="UniProtKB-SubCell"/>
</dbReference>
<feature type="active site" description="Proton donor/acceptor" evidence="21">
    <location>
        <position position="512"/>
    </location>
</feature>
<keyword evidence="10" id="KW-0862">Zinc</keyword>
<comment type="subcellular location">
    <subcellularLocation>
        <location evidence="3">Cytoplasm</location>
        <location evidence="3">Cytoskeleton</location>
        <location evidence="3">Spindle</location>
    </subcellularLocation>
    <subcellularLocation>
        <location evidence="4">Midbody</location>
    </subcellularLocation>
    <subcellularLocation>
        <location evidence="2">Nucleus</location>
    </subcellularLocation>
</comment>
<dbReference type="Gene3D" id="2.60.40.3120">
    <property type="match status" value="1"/>
</dbReference>
<evidence type="ECO:0000313" key="25">
    <source>
        <dbReference type="EMBL" id="JAT35372.1"/>
    </source>
</evidence>
<keyword evidence="6" id="KW-0963">Cytoplasm</keyword>
<dbReference type="PANTHER" id="PTHR12756">
    <property type="entry name" value="CYTOSOLIC CARBOXYPEPTIDASE"/>
    <property type="match status" value="1"/>
</dbReference>
<evidence type="ECO:0000256" key="13">
    <source>
        <dbReference type="ARBA" id="ARBA00023242"/>
    </source>
</evidence>
<evidence type="ECO:0000256" key="5">
    <source>
        <dbReference type="ARBA" id="ARBA00005988"/>
    </source>
</evidence>
<evidence type="ECO:0000256" key="9">
    <source>
        <dbReference type="ARBA" id="ARBA00022801"/>
    </source>
</evidence>
<evidence type="ECO:0000256" key="15">
    <source>
        <dbReference type="ARBA" id="ARBA00024524"/>
    </source>
</evidence>
<evidence type="ECO:0000259" key="23">
    <source>
        <dbReference type="PROSITE" id="PS52035"/>
    </source>
</evidence>
<reference evidence="24" key="1">
    <citation type="submission" date="2015-11" db="EMBL/GenBank/DDBJ databases">
        <title>De novo transcriptome assembly of four potential Pierce s Disease insect vectors from Arizona vineyards.</title>
        <authorList>
            <person name="Tassone E.E."/>
        </authorList>
    </citation>
    <scope>NUCLEOTIDE SEQUENCE</scope>
</reference>
<dbReference type="CDD" id="cd06236">
    <property type="entry name" value="M14_AGBL5_like"/>
    <property type="match status" value="1"/>
</dbReference>
<feature type="compositionally biased region" description="Polar residues" evidence="22">
    <location>
        <begin position="374"/>
        <end position="385"/>
    </location>
</feature>
<keyword evidence="11" id="KW-0482">Metalloprotease</keyword>
<gene>
    <name evidence="25" type="ORF">g.17226</name>
    <name evidence="24" type="ORF">g.17228</name>
</gene>
<evidence type="ECO:0000256" key="1">
    <source>
        <dbReference type="ARBA" id="ARBA00001947"/>
    </source>
</evidence>
<dbReference type="InterPro" id="IPR000834">
    <property type="entry name" value="Peptidase_M14"/>
</dbReference>
<sequence>MDIHCAGFTFISNFDSGNLARVEEVPKSSNDNSGNDTGTPDYEFNVWTLPDCAGTEFENGNRTWFYFGMKGGAPFALVKLNMVNLNRQTKMYSQGMAPVFRISPGRNNWERIRDKPTFSTEDNVFTMSFKYRTLENLRAVTYFAFTYPYSYSELQANLNLIDSKFLSSNIQSQPKLEDIYYHREPVCYSLEGRRVELLTISSYHNITTTREPRLSHLFPESDCLRPFQFTNKKVIFLSARVHPGETPSSFVLNGVLTMLLNKDDTSAQALRRCYVFKLIPMLNPDGIVRGHYRTDTRGVNLNRVYNNPSPMLHPSIYAARSLICYHHFGVEVPDTDITSSCEGKLNLISNRVSGLSLDLSNNNIANAGVGENRSPISSNWNSQDTNESDDVKQNPTSVNKMTPPFTPPVEARKDIVEPFQSGLFLYVDLHGHASKKGIFMYGNHLSNPGENVECMLLPKLMSMNSHHFHWNACNFSERNMYLRDKHGGLSREGSGRVAVLKATGLVRSYTLECNYNTGQMVNTLPSTQRDTLDRRNTTLLVPPKYSPQVYEEVGKGLCYSILDLTGANPNSRLGNSEFRTLCGVREWLRKYVSVSDPGPHPKPHNQVRFGIRLTPIVDVKPPKESTVGSSRSRNLPVVLKVRTKCAAILAIASTSKQTQVLRRNKPLSDEILNKKNSKRIKVSDDNKSKWKVSRSEEPLVPWRSGSRIEKKSVGDSSRRFSTTDRRKKPKPK</sequence>
<accession>A0A1B6M3L8</accession>
<comment type="similarity">
    <text evidence="5 21">Belongs to the peptidase M14 family.</text>
</comment>
<evidence type="ECO:0000313" key="24">
    <source>
        <dbReference type="EMBL" id="JAT30488.1"/>
    </source>
</evidence>
<feature type="compositionally biased region" description="Basic and acidic residues" evidence="22">
    <location>
        <begin position="706"/>
        <end position="724"/>
    </location>
</feature>
<evidence type="ECO:0000256" key="3">
    <source>
        <dbReference type="ARBA" id="ARBA00004186"/>
    </source>
</evidence>
<evidence type="ECO:0000256" key="22">
    <source>
        <dbReference type="SAM" id="MobiDB-lite"/>
    </source>
</evidence>
<dbReference type="InterPro" id="IPR050821">
    <property type="entry name" value="Cytosolic_carboxypeptidase"/>
</dbReference>
<protein>
    <recommendedName>
        <fullName evidence="14">Cytosolic carboxypeptidase-like protein 5</fullName>
        <ecNumber evidence="17">3.4.17.24</ecNumber>
    </recommendedName>
    <alternativeName>
        <fullName evidence="19">ATP/GTP-binding protein-like 5</fullName>
    </alternativeName>
    <alternativeName>
        <fullName evidence="18">Protein deglutamylase CCP5</fullName>
    </alternativeName>
</protein>
<evidence type="ECO:0000256" key="14">
    <source>
        <dbReference type="ARBA" id="ARBA00024141"/>
    </source>
</evidence>
<comment type="cofactor">
    <cofactor evidence="1">
        <name>Zn(2+)</name>
        <dbReference type="ChEBI" id="CHEBI:29105"/>
    </cofactor>
</comment>
<organism evidence="24">
    <name type="scientific">Graphocephala atropunctata</name>
    <dbReference type="NCBI Taxonomy" id="36148"/>
    <lineage>
        <taxon>Eukaryota</taxon>
        <taxon>Metazoa</taxon>
        <taxon>Ecdysozoa</taxon>
        <taxon>Arthropoda</taxon>
        <taxon>Hexapoda</taxon>
        <taxon>Insecta</taxon>
        <taxon>Pterygota</taxon>
        <taxon>Neoptera</taxon>
        <taxon>Paraneoptera</taxon>
        <taxon>Hemiptera</taxon>
        <taxon>Auchenorrhyncha</taxon>
        <taxon>Membracoidea</taxon>
        <taxon>Cicadellidae</taxon>
        <taxon>Cicadellinae</taxon>
        <taxon>Cicadellini</taxon>
        <taxon>Graphocephala</taxon>
    </lineage>
</organism>
<dbReference type="EMBL" id="GEBQ01009489">
    <property type="protein sequence ID" value="JAT30488.1"/>
    <property type="molecule type" value="Transcribed_RNA"/>
</dbReference>
<dbReference type="GO" id="GO:0005634">
    <property type="term" value="C:nucleus"/>
    <property type="evidence" value="ECO:0007669"/>
    <property type="project" value="UniProtKB-SubCell"/>
</dbReference>
<evidence type="ECO:0000256" key="20">
    <source>
        <dbReference type="ARBA" id="ARBA00047714"/>
    </source>
</evidence>
<dbReference type="SUPFAM" id="SSF53187">
    <property type="entry name" value="Zn-dependent exopeptidases"/>
    <property type="match status" value="1"/>
</dbReference>
<evidence type="ECO:0000256" key="10">
    <source>
        <dbReference type="ARBA" id="ARBA00022833"/>
    </source>
</evidence>
<evidence type="ECO:0000256" key="16">
    <source>
        <dbReference type="ARBA" id="ARBA00024627"/>
    </source>
</evidence>
<evidence type="ECO:0000256" key="2">
    <source>
        <dbReference type="ARBA" id="ARBA00004123"/>
    </source>
</evidence>
<dbReference type="Gene3D" id="3.40.630.10">
    <property type="entry name" value="Zn peptidases"/>
    <property type="match status" value="2"/>
</dbReference>
<evidence type="ECO:0000256" key="17">
    <source>
        <dbReference type="ARBA" id="ARBA00026108"/>
    </source>
</evidence>
<comment type="catalytic activity">
    <reaction evidence="16">
        <text>C-terminal L-alpha-aminoacyl-L-glutamyl-[tubulin] + H2O = C-terminal L-alpha-aminoacyl-[tubulin] + L-glutamate</text>
        <dbReference type="Rhea" id="RHEA:63796"/>
        <dbReference type="Rhea" id="RHEA-COMP:16436"/>
        <dbReference type="Rhea" id="RHEA-COMP:16437"/>
        <dbReference type="ChEBI" id="CHEBI:15377"/>
        <dbReference type="ChEBI" id="CHEBI:29985"/>
        <dbReference type="ChEBI" id="CHEBI:90782"/>
        <dbReference type="ChEBI" id="CHEBI:149556"/>
        <dbReference type="EC" id="3.4.17.24"/>
    </reaction>
    <physiologicalReaction direction="left-to-right" evidence="16">
        <dbReference type="Rhea" id="RHEA:63797"/>
    </physiologicalReaction>
</comment>
<evidence type="ECO:0000256" key="11">
    <source>
        <dbReference type="ARBA" id="ARBA00023049"/>
    </source>
</evidence>
<dbReference type="EC" id="3.4.17.24" evidence="17"/>
<evidence type="ECO:0000256" key="19">
    <source>
        <dbReference type="ARBA" id="ARBA00032928"/>
    </source>
</evidence>
<feature type="compositionally biased region" description="Basic and acidic residues" evidence="22">
    <location>
        <begin position="682"/>
        <end position="697"/>
    </location>
</feature>
<dbReference type="InterPro" id="IPR034286">
    <property type="entry name" value="M14_AGBL5-like"/>
</dbReference>
<comment type="catalytic activity">
    <reaction evidence="20">
        <text>gamma-L-glutamyl-L-glutamyl-[protein] + H2O = L-glutamyl-[protein] + L-glutamate</text>
        <dbReference type="Rhea" id="RHEA:60152"/>
        <dbReference type="Rhea" id="RHEA-COMP:10208"/>
        <dbReference type="Rhea" id="RHEA-COMP:15517"/>
        <dbReference type="ChEBI" id="CHEBI:15377"/>
        <dbReference type="ChEBI" id="CHEBI:29973"/>
        <dbReference type="ChEBI" id="CHEBI:29985"/>
        <dbReference type="ChEBI" id="CHEBI:143622"/>
    </reaction>
    <physiologicalReaction direction="left-to-right" evidence="20">
        <dbReference type="Rhea" id="RHEA:60153"/>
    </physiologicalReaction>
</comment>
<evidence type="ECO:0000256" key="21">
    <source>
        <dbReference type="PROSITE-ProRule" id="PRU01379"/>
    </source>
</evidence>
<dbReference type="EMBL" id="GEBQ01004605">
    <property type="protein sequence ID" value="JAT35372.1"/>
    <property type="molecule type" value="Transcribed_RNA"/>
</dbReference>
<dbReference type="GO" id="GO:0008270">
    <property type="term" value="F:zinc ion binding"/>
    <property type="evidence" value="ECO:0007669"/>
    <property type="project" value="InterPro"/>
</dbReference>
<comment type="catalytic activity">
    <reaction evidence="15">
        <text>C-terminal L-alpha-aminoacyl-L-glutamyl-L-glutamyl-[tubulin] + H2O = C-terminal L-alpha-aminoacyl-L-glutamyl-[tubulin] + L-glutamate</text>
        <dbReference type="Rhea" id="RHEA:63792"/>
        <dbReference type="Rhea" id="RHEA-COMP:16435"/>
        <dbReference type="Rhea" id="RHEA-COMP:16436"/>
        <dbReference type="ChEBI" id="CHEBI:15377"/>
        <dbReference type="ChEBI" id="CHEBI:29985"/>
        <dbReference type="ChEBI" id="CHEBI:149555"/>
        <dbReference type="ChEBI" id="CHEBI:149556"/>
        <dbReference type="EC" id="3.4.17.24"/>
    </reaction>
    <physiologicalReaction direction="left-to-right" evidence="15">
        <dbReference type="Rhea" id="RHEA:63793"/>
    </physiologicalReaction>
</comment>
<feature type="region of interest" description="Disordered" evidence="22">
    <location>
        <begin position="682"/>
        <end position="732"/>
    </location>
</feature>
<evidence type="ECO:0000256" key="8">
    <source>
        <dbReference type="ARBA" id="ARBA00022723"/>
    </source>
</evidence>
<evidence type="ECO:0000256" key="18">
    <source>
        <dbReference type="ARBA" id="ARBA00032753"/>
    </source>
</evidence>
<evidence type="ECO:0000256" key="12">
    <source>
        <dbReference type="ARBA" id="ARBA00023212"/>
    </source>
</evidence>
<dbReference type="GO" id="GO:0004181">
    <property type="term" value="F:metallocarboxypeptidase activity"/>
    <property type="evidence" value="ECO:0007669"/>
    <property type="project" value="InterPro"/>
</dbReference>
<keyword evidence="9" id="KW-0378">Hydrolase</keyword>
<dbReference type="PANTHER" id="PTHR12756:SF12">
    <property type="entry name" value="CYTOSOLIC CARBOXYPEPTIDASE-LIKE PROTEIN 5"/>
    <property type="match status" value="1"/>
</dbReference>
<dbReference type="GO" id="GO:0005819">
    <property type="term" value="C:spindle"/>
    <property type="evidence" value="ECO:0007669"/>
    <property type="project" value="UniProtKB-SubCell"/>
</dbReference>
<proteinExistence type="inferred from homology"/>
<dbReference type="InterPro" id="IPR040626">
    <property type="entry name" value="Pepdidase_M14_N"/>
</dbReference>
<feature type="domain" description="Peptidase M14" evidence="23">
    <location>
        <begin position="147"/>
        <end position="565"/>
    </location>
</feature>
<dbReference type="GO" id="GO:0006508">
    <property type="term" value="P:proteolysis"/>
    <property type="evidence" value="ECO:0007669"/>
    <property type="project" value="UniProtKB-KW"/>
</dbReference>